<dbReference type="Proteomes" id="UP000078292">
    <property type="component" value="Unassembled WGS sequence"/>
</dbReference>
<dbReference type="GO" id="GO:0004623">
    <property type="term" value="F:phospholipase A2 activity"/>
    <property type="evidence" value="ECO:0007669"/>
    <property type="project" value="InterPro"/>
</dbReference>
<dbReference type="RefSeq" id="WP_043056113.1">
    <property type="nucleotide sequence ID" value="NZ_LXEY01000009.1"/>
</dbReference>
<sequence>MGVQTLQGAVVDSSEESRPEATEEILLENDGVDPDIEAAEVGEIIEVLDADPELPMLTVYEPRILEGPLPGENGLVDEATAVFPVPNDCSPSIKEASLACSTGPVDLSSTVIDSNGEFIPVEISADLEEIFLTSPINGDLAFPLVFTIYLAESQSPELLDTAEETLAWMISEDQGPGLSQEELDAEELQLNEEAEAKSYTEDKDALQLPEAQPAVSAVAYIIPGTPVQTLPKASITVVPASTSRPRKVTIPSNYRYCPNTCKPKARHDYCTSPAVNYWGTTRGIADFRGPCARHDMMIANIAKKKISLSTKKTQRRQGDLQFRANLQQNCRNGFYTLKQAGSKASCFAASGGYYAAVAYTTSRWNGK</sequence>
<dbReference type="Gene3D" id="1.20.90.10">
    <property type="entry name" value="Phospholipase A2 domain"/>
    <property type="match status" value="1"/>
</dbReference>
<dbReference type="GO" id="GO:0006644">
    <property type="term" value="P:phospholipid metabolic process"/>
    <property type="evidence" value="ECO:0007669"/>
    <property type="project" value="InterPro"/>
</dbReference>
<dbReference type="EMBL" id="LXEY01000009">
    <property type="protein sequence ID" value="OAV62696.1"/>
    <property type="molecule type" value="Genomic_DNA"/>
</dbReference>
<proteinExistence type="predicted"/>
<name>A0A1B7M271_9MICC</name>
<evidence type="ECO:0000313" key="3">
    <source>
        <dbReference type="Proteomes" id="UP000078292"/>
    </source>
</evidence>
<dbReference type="OrthoDB" id="290927at2"/>
<reference evidence="2 3" key="1">
    <citation type="submission" date="2016-04" db="EMBL/GenBank/DDBJ databases">
        <title>First whole genome shotgun sequence of the bacterium Enteractinococcus sp. strain UASWS1574.</title>
        <authorList>
            <person name="Crovadore J."/>
            <person name="Chablais R."/>
            <person name="Lefort F."/>
        </authorList>
    </citation>
    <scope>NUCLEOTIDE SEQUENCE [LARGE SCALE GENOMIC DNA]</scope>
    <source>
        <strain evidence="2 3">UASWS1574</strain>
    </source>
</reference>
<evidence type="ECO:0000313" key="2">
    <source>
        <dbReference type="EMBL" id="OAV62696.1"/>
    </source>
</evidence>
<evidence type="ECO:0000256" key="1">
    <source>
        <dbReference type="SAM" id="MobiDB-lite"/>
    </source>
</evidence>
<dbReference type="InterPro" id="IPR036444">
    <property type="entry name" value="PLipase_A2_dom_sf"/>
</dbReference>
<dbReference type="GO" id="GO:0050482">
    <property type="term" value="P:arachidonate secretion"/>
    <property type="evidence" value="ECO:0007669"/>
    <property type="project" value="InterPro"/>
</dbReference>
<gene>
    <name evidence="2" type="ORF">A6F49_04940</name>
</gene>
<organism evidence="2 3">
    <name type="scientific">Enteractinococcus helveticum</name>
    <dbReference type="NCBI Taxonomy" id="1837282"/>
    <lineage>
        <taxon>Bacteria</taxon>
        <taxon>Bacillati</taxon>
        <taxon>Actinomycetota</taxon>
        <taxon>Actinomycetes</taxon>
        <taxon>Micrococcales</taxon>
        <taxon>Micrococcaceae</taxon>
    </lineage>
</organism>
<comment type="caution">
    <text evidence="2">The sequence shown here is derived from an EMBL/GenBank/DDBJ whole genome shotgun (WGS) entry which is preliminary data.</text>
</comment>
<dbReference type="AlphaFoldDB" id="A0A1B7M271"/>
<protein>
    <submittedName>
        <fullName evidence="2">Uncharacterized protein</fullName>
    </submittedName>
</protein>
<feature type="region of interest" description="Disordered" evidence="1">
    <location>
        <begin position="1"/>
        <end position="21"/>
    </location>
</feature>
<accession>A0A1B7M271</accession>
<keyword evidence="3" id="KW-1185">Reference proteome</keyword>